<dbReference type="WBParaSite" id="TCONS_00015315.p1">
    <property type="protein sequence ID" value="TCONS_00015315.p1"/>
    <property type="gene ID" value="XLOC_009496"/>
</dbReference>
<dbReference type="InterPro" id="IPR045860">
    <property type="entry name" value="Snake_toxin-like_sf"/>
</dbReference>
<protein>
    <submittedName>
        <fullName evidence="2">ADP-ribosylation factor</fullName>
    </submittedName>
</protein>
<reference evidence="2" key="1">
    <citation type="submission" date="2024-02" db="UniProtKB">
        <authorList>
            <consortium name="WormBaseParasite"/>
        </authorList>
    </citation>
    <scope>IDENTIFICATION</scope>
</reference>
<keyword evidence="1" id="KW-1185">Reference proteome</keyword>
<evidence type="ECO:0000313" key="1">
    <source>
        <dbReference type="Proteomes" id="UP000035681"/>
    </source>
</evidence>
<accession>A0AAF5DQ30</accession>
<proteinExistence type="predicted"/>
<dbReference type="Gene3D" id="2.10.60.10">
    <property type="entry name" value="CD59"/>
    <property type="match status" value="1"/>
</dbReference>
<dbReference type="Proteomes" id="UP000035681">
    <property type="component" value="Unplaced"/>
</dbReference>
<sequence>KTSLSNLKSTTMKPYIDECYTSRRYAIFFEELIPIQCVPPVKYCISIDGYTHSHPYNFGKGCANQLFSIECDKISYNRLQSQTSQMYNDDKIMKGILRCCTSDLCNIKYQIKFQKFIIINFILINYYYLTI</sequence>
<dbReference type="AlphaFoldDB" id="A0AAF5DQ30"/>
<name>A0AAF5DQ30_STRER</name>
<evidence type="ECO:0000313" key="2">
    <source>
        <dbReference type="WBParaSite" id="TCONS_00015315.p1"/>
    </source>
</evidence>
<organism evidence="1 2">
    <name type="scientific">Strongyloides stercoralis</name>
    <name type="common">Threadworm</name>
    <dbReference type="NCBI Taxonomy" id="6248"/>
    <lineage>
        <taxon>Eukaryota</taxon>
        <taxon>Metazoa</taxon>
        <taxon>Ecdysozoa</taxon>
        <taxon>Nematoda</taxon>
        <taxon>Chromadorea</taxon>
        <taxon>Rhabditida</taxon>
        <taxon>Tylenchina</taxon>
        <taxon>Panagrolaimomorpha</taxon>
        <taxon>Strongyloidoidea</taxon>
        <taxon>Strongyloididae</taxon>
        <taxon>Strongyloides</taxon>
    </lineage>
</organism>